<dbReference type="Gene3D" id="3.60.21.10">
    <property type="match status" value="1"/>
</dbReference>
<evidence type="ECO:0000313" key="2">
    <source>
        <dbReference type="EMBL" id="RKP08185.1"/>
    </source>
</evidence>
<dbReference type="InterPro" id="IPR029052">
    <property type="entry name" value="Metallo-depent_PP-like"/>
</dbReference>
<accession>A0A4P9XQ78</accession>
<evidence type="ECO:0000259" key="1">
    <source>
        <dbReference type="Pfam" id="PF00149"/>
    </source>
</evidence>
<dbReference type="Proteomes" id="UP000271241">
    <property type="component" value="Unassembled WGS sequence"/>
</dbReference>
<sequence>KRRIVAVGDLHGDLKSTLNVLRMAGVIDKEDKWAGGNNTILVQTGDLIDRGEDTVELLELFPRLIKEAYEVGGRVIQVLGNHEIMNLAGDLRYVSPNEPGFSSAKERAAEFGPTGRFGRRLYDTPLVHQVDDTVFAHGGITPEWSDNNLHRLNLYAAQKLRQYAVGPGSDERMELPPVLGADGPAWYRGYAEAPEDRICKKLRKALKIMGAKRMVVGHTLQDAGRVLSRCNGSFFVIDVGISTAILGKQAALEI</sequence>
<dbReference type="AlphaFoldDB" id="A0A4P9XQ78"/>
<dbReference type="InterPro" id="IPR004843">
    <property type="entry name" value="Calcineurin-like_PHP"/>
</dbReference>
<dbReference type="PANTHER" id="PTHR46546">
    <property type="entry name" value="SHEWANELLA-LIKE PROTEIN PHOSPHATASE 1"/>
    <property type="match status" value="1"/>
</dbReference>
<reference evidence="3" key="1">
    <citation type="journal article" date="2018" name="Nat. Microbiol.">
        <title>Leveraging single-cell genomics to expand the fungal tree of life.</title>
        <authorList>
            <person name="Ahrendt S.R."/>
            <person name="Quandt C.A."/>
            <person name="Ciobanu D."/>
            <person name="Clum A."/>
            <person name="Salamov A."/>
            <person name="Andreopoulos B."/>
            <person name="Cheng J.F."/>
            <person name="Woyke T."/>
            <person name="Pelin A."/>
            <person name="Henrissat B."/>
            <person name="Reynolds N.K."/>
            <person name="Benny G.L."/>
            <person name="Smith M.E."/>
            <person name="James T.Y."/>
            <person name="Grigoriev I.V."/>
        </authorList>
    </citation>
    <scope>NUCLEOTIDE SEQUENCE [LARGE SCALE GENOMIC DNA]</scope>
    <source>
        <strain evidence="3">RSA 1356</strain>
    </source>
</reference>
<dbReference type="OrthoDB" id="5976022at2759"/>
<dbReference type="SUPFAM" id="SSF56300">
    <property type="entry name" value="Metallo-dependent phosphatases"/>
    <property type="match status" value="1"/>
</dbReference>
<feature type="non-terminal residue" evidence="2">
    <location>
        <position position="1"/>
    </location>
</feature>
<protein>
    <submittedName>
        <fullName evidence="2">Metallo-dependent phosphatase-like protein</fullName>
    </submittedName>
</protein>
<proteinExistence type="predicted"/>
<keyword evidence="3" id="KW-1185">Reference proteome</keyword>
<gene>
    <name evidence="2" type="ORF">THASP1DRAFT_2198</name>
</gene>
<dbReference type="STRING" id="78915.A0A4P9XQ78"/>
<feature type="domain" description="Calcineurin-like phosphoesterase" evidence="1">
    <location>
        <begin position="3"/>
        <end position="221"/>
    </location>
</feature>
<feature type="non-terminal residue" evidence="2">
    <location>
        <position position="254"/>
    </location>
</feature>
<name>A0A4P9XQ78_9FUNG</name>
<dbReference type="EMBL" id="KZ992628">
    <property type="protein sequence ID" value="RKP08185.1"/>
    <property type="molecule type" value="Genomic_DNA"/>
</dbReference>
<dbReference type="PANTHER" id="PTHR46546:SF4">
    <property type="entry name" value="SHEWANELLA-LIKE PROTEIN PHOSPHATASE 1"/>
    <property type="match status" value="1"/>
</dbReference>
<organism evidence="2 3">
    <name type="scientific">Thamnocephalis sphaerospora</name>
    <dbReference type="NCBI Taxonomy" id="78915"/>
    <lineage>
        <taxon>Eukaryota</taxon>
        <taxon>Fungi</taxon>
        <taxon>Fungi incertae sedis</taxon>
        <taxon>Zoopagomycota</taxon>
        <taxon>Zoopagomycotina</taxon>
        <taxon>Zoopagomycetes</taxon>
        <taxon>Zoopagales</taxon>
        <taxon>Sigmoideomycetaceae</taxon>
        <taxon>Thamnocephalis</taxon>
    </lineage>
</organism>
<evidence type="ECO:0000313" key="3">
    <source>
        <dbReference type="Proteomes" id="UP000271241"/>
    </source>
</evidence>
<dbReference type="Pfam" id="PF00149">
    <property type="entry name" value="Metallophos"/>
    <property type="match status" value="1"/>
</dbReference>
<dbReference type="GO" id="GO:0016787">
    <property type="term" value="F:hydrolase activity"/>
    <property type="evidence" value="ECO:0007669"/>
    <property type="project" value="InterPro"/>
</dbReference>